<evidence type="ECO:0000256" key="7">
    <source>
        <dbReference type="ARBA" id="ARBA00029814"/>
    </source>
</evidence>
<dbReference type="eggNOG" id="KOG2317">
    <property type="taxonomic scope" value="Eukaryota"/>
</dbReference>
<keyword evidence="6" id="KW-0067">ATP-binding</keyword>
<dbReference type="Gene3D" id="3.30.1330.40">
    <property type="entry name" value="RutC-like"/>
    <property type="match status" value="2"/>
</dbReference>
<keyword evidence="12" id="KW-1185">Reference proteome</keyword>
<feature type="domain" description="Diphthamide synthase" evidence="10">
    <location>
        <begin position="141"/>
        <end position="272"/>
    </location>
</feature>
<evidence type="ECO:0000256" key="6">
    <source>
        <dbReference type="ARBA" id="ARBA00022840"/>
    </source>
</evidence>
<gene>
    <name evidence="11" type="ORF">CYME_CMS447C</name>
</gene>
<dbReference type="InterPro" id="IPR014729">
    <property type="entry name" value="Rossmann-like_a/b/a_fold"/>
</dbReference>
<dbReference type="KEGG" id="cme:CYME_CMS447C"/>
<evidence type="ECO:0000259" key="10">
    <source>
        <dbReference type="Pfam" id="PF01902"/>
    </source>
</evidence>
<dbReference type="OMA" id="HCRLAQS"/>
<dbReference type="GeneID" id="16997518"/>
<evidence type="ECO:0000256" key="1">
    <source>
        <dbReference type="ARBA" id="ARBA00005156"/>
    </source>
</evidence>
<dbReference type="InterPro" id="IPR002761">
    <property type="entry name" value="Diphthami_syn_dom"/>
</dbReference>
<dbReference type="FunFam" id="3.90.1490.10:FF:000001">
    <property type="entry name" value="Diphthine--ammonia ligase"/>
    <property type="match status" value="1"/>
</dbReference>
<dbReference type="InterPro" id="IPR035959">
    <property type="entry name" value="RutC-like_sf"/>
</dbReference>
<dbReference type="CDD" id="cd01994">
    <property type="entry name" value="AANH_PF0828-like"/>
    <property type="match status" value="1"/>
</dbReference>
<dbReference type="eggNOG" id="KOG2316">
    <property type="taxonomic scope" value="Eukaryota"/>
</dbReference>
<dbReference type="Gene3D" id="3.40.50.620">
    <property type="entry name" value="HUPs"/>
    <property type="match status" value="1"/>
</dbReference>
<evidence type="ECO:0000256" key="9">
    <source>
        <dbReference type="ARBA" id="ARBA00048108"/>
    </source>
</evidence>
<comment type="pathway">
    <text evidence="1">Protein modification; peptidyl-diphthamide biosynthesis.</text>
</comment>
<keyword evidence="5" id="KW-0547">Nucleotide-binding</keyword>
<dbReference type="PANTHER" id="PTHR12196">
    <property type="entry name" value="DOMAIN OF UNKNOWN FUNCTION 71 DUF71 -CONTAINING PROTEIN"/>
    <property type="match status" value="1"/>
</dbReference>
<evidence type="ECO:0000256" key="8">
    <source>
        <dbReference type="ARBA" id="ARBA00031552"/>
    </source>
</evidence>
<reference evidence="11 12" key="2">
    <citation type="journal article" date="2007" name="BMC Biol.">
        <title>A 100%-complete sequence reveals unusually simple genomic features in the hot-spring red alga Cyanidioschyzon merolae.</title>
        <authorList>
            <person name="Nozaki H."/>
            <person name="Takano H."/>
            <person name="Misumi O."/>
            <person name="Terasawa K."/>
            <person name="Matsuzaki M."/>
            <person name="Maruyama S."/>
            <person name="Nishida K."/>
            <person name="Yagisawa F."/>
            <person name="Yoshida Y."/>
            <person name="Fujiwara T."/>
            <person name="Takio S."/>
            <person name="Tamura K."/>
            <person name="Chung S.J."/>
            <person name="Nakamura S."/>
            <person name="Kuroiwa H."/>
            <person name="Tanaka K."/>
            <person name="Sato N."/>
            <person name="Kuroiwa T."/>
        </authorList>
    </citation>
    <scope>NUCLEOTIDE SEQUENCE [LARGE SCALE GENOMIC DNA]</scope>
    <source>
        <strain evidence="11 12">10D</strain>
    </source>
</reference>
<evidence type="ECO:0000313" key="12">
    <source>
        <dbReference type="Proteomes" id="UP000007014"/>
    </source>
</evidence>
<dbReference type="CDD" id="cd00448">
    <property type="entry name" value="YjgF_YER057c_UK114_family"/>
    <property type="match status" value="1"/>
</dbReference>
<dbReference type="Gene3D" id="3.90.1490.10">
    <property type="entry name" value="putative n-type atp pyrophosphatase, domain 2"/>
    <property type="match status" value="1"/>
</dbReference>
<evidence type="ECO:0000256" key="4">
    <source>
        <dbReference type="ARBA" id="ARBA00022598"/>
    </source>
</evidence>
<dbReference type="SUPFAM" id="SSF52402">
    <property type="entry name" value="Adenine nucleotide alpha hydrolases-like"/>
    <property type="match status" value="1"/>
</dbReference>
<dbReference type="HOGENOM" id="CLU_010289_2_1_1"/>
<dbReference type="PANTHER" id="PTHR12196:SF2">
    <property type="entry name" value="DIPHTHINE--AMMONIA LIGASE"/>
    <property type="match status" value="1"/>
</dbReference>
<evidence type="ECO:0000256" key="5">
    <source>
        <dbReference type="ARBA" id="ARBA00022741"/>
    </source>
</evidence>
<dbReference type="OrthoDB" id="686384at2759"/>
<dbReference type="EC" id="6.3.1.14" evidence="2"/>
<dbReference type="AlphaFoldDB" id="M1VHU1"/>
<dbReference type="InterPro" id="IPR006175">
    <property type="entry name" value="YjgF/YER057c/UK114"/>
</dbReference>
<dbReference type="STRING" id="280699.M1VHU1"/>
<organism evidence="11 12">
    <name type="scientific">Cyanidioschyzon merolae (strain NIES-3377 / 10D)</name>
    <name type="common">Unicellular red alga</name>
    <dbReference type="NCBI Taxonomy" id="280699"/>
    <lineage>
        <taxon>Eukaryota</taxon>
        <taxon>Rhodophyta</taxon>
        <taxon>Bangiophyceae</taxon>
        <taxon>Cyanidiales</taxon>
        <taxon>Cyanidiaceae</taxon>
        <taxon>Cyanidioschyzon</taxon>
    </lineage>
</organism>
<evidence type="ECO:0000256" key="3">
    <source>
        <dbReference type="ARBA" id="ARBA00018426"/>
    </source>
</evidence>
<dbReference type="Pfam" id="PF01902">
    <property type="entry name" value="Diphthami_syn_2"/>
    <property type="match status" value="1"/>
</dbReference>
<dbReference type="NCBIfam" id="TIGR00290">
    <property type="entry name" value="MJ0570_dom"/>
    <property type="match status" value="1"/>
</dbReference>
<comment type="catalytic activity">
    <reaction evidence="9">
        <text>diphthine-[translation elongation factor 2] + NH4(+) + ATP = diphthamide-[translation elongation factor 2] + AMP + diphosphate + H(+)</text>
        <dbReference type="Rhea" id="RHEA:19753"/>
        <dbReference type="Rhea" id="RHEA-COMP:10172"/>
        <dbReference type="Rhea" id="RHEA-COMP:10174"/>
        <dbReference type="ChEBI" id="CHEBI:15378"/>
        <dbReference type="ChEBI" id="CHEBI:16692"/>
        <dbReference type="ChEBI" id="CHEBI:28938"/>
        <dbReference type="ChEBI" id="CHEBI:30616"/>
        <dbReference type="ChEBI" id="CHEBI:33019"/>
        <dbReference type="ChEBI" id="CHEBI:82696"/>
        <dbReference type="ChEBI" id="CHEBI:456215"/>
        <dbReference type="EC" id="6.3.1.14"/>
    </reaction>
</comment>
<dbReference type="RefSeq" id="XP_005539038.1">
    <property type="nucleotide sequence ID" value="XM_005538981.1"/>
</dbReference>
<reference evidence="11 12" key="1">
    <citation type="journal article" date="2004" name="Nature">
        <title>Genome sequence of the ultrasmall unicellular red alga Cyanidioschyzon merolae 10D.</title>
        <authorList>
            <person name="Matsuzaki M."/>
            <person name="Misumi O."/>
            <person name="Shin-i T."/>
            <person name="Maruyama S."/>
            <person name="Takahara M."/>
            <person name="Miyagishima S."/>
            <person name="Mori T."/>
            <person name="Nishida K."/>
            <person name="Yagisawa F."/>
            <person name="Nishida K."/>
            <person name="Yoshida Y."/>
            <person name="Nishimura Y."/>
            <person name="Nakao S."/>
            <person name="Kobayashi T."/>
            <person name="Momoyama Y."/>
            <person name="Higashiyama T."/>
            <person name="Minoda A."/>
            <person name="Sano M."/>
            <person name="Nomoto H."/>
            <person name="Oishi K."/>
            <person name="Hayashi H."/>
            <person name="Ohta F."/>
            <person name="Nishizaka S."/>
            <person name="Haga S."/>
            <person name="Miura S."/>
            <person name="Morishita T."/>
            <person name="Kabeya Y."/>
            <person name="Terasawa K."/>
            <person name="Suzuki Y."/>
            <person name="Ishii Y."/>
            <person name="Asakawa S."/>
            <person name="Takano H."/>
            <person name="Ohta N."/>
            <person name="Kuroiwa H."/>
            <person name="Tanaka K."/>
            <person name="Shimizu N."/>
            <person name="Sugano S."/>
            <person name="Sato N."/>
            <person name="Nozaki H."/>
            <person name="Ogasawara N."/>
            <person name="Kohara Y."/>
            <person name="Kuroiwa T."/>
        </authorList>
    </citation>
    <scope>NUCLEOTIDE SEQUENCE [LARGE SCALE GENOMIC DNA]</scope>
    <source>
        <strain evidence="11 12">10D</strain>
    </source>
</reference>
<dbReference type="InterPro" id="IPR030662">
    <property type="entry name" value="DPH6/MJ0570"/>
</dbReference>
<sequence>MRLIALLSGGKDSLYAAIYAQYVLGHEIVAAVNLYPTGPERPPEAVAGTDLVAWTDEVDSAMFQSVGAHVVGAAYADCLPSSIRWYRAAFEALEFHTDHGLRYRLAPHASALETPADEVATLHRVVGALLDNFEVQGLARPEGLLSGAILSDYQRLRIEHVASQHQLVSVAPLWRRDARELFDSICALGIEAIIVKVASLGLDMAHLGKSLYQVREHLMQLETRYGVHCLGEGGEYETLVLDSPWFRQRLVIDASSPVDHGSGSAYLRIERFHCEEKPAAMRADQQAQFSDWMQRERARPLWVFPLPLNGISFRKSIPTVLAPAGDANASAAERTPRSPMFQVRYRERLWHLSDDHRFYVAVCWVESSADVATHPTDPRCAVLAPPGEAARQTELLLLHLRQRWPDAACRPFQCLLFLANMQDFAAVNAVYAHYFAAEDAPPVRCCVQVASLPHPTSLVQLEVFAESVDLHGKGIHVQSLSLWAPACIGPYSQARIQHQGTTLYLSGMLALFPGTGEIPEGLSLPAQIEACLWNANRVVEALDDRGMKRPWQCRLCIAWYKAGSRDSAETHGRLIHEMLHKRLPRAQRFVLGVPQLPRNALVELQFVYERREAEFHGTHCPVIPQIAHDFLSWDTEDFEGAPQKLDASPGSSFHVCIPVLIPHSVYGSACTRLRCYLPPGKAPDKPSAL</sequence>
<dbReference type="Pfam" id="PF01042">
    <property type="entry name" value="Ribonuc_L-PSP"/>
    <property type="match status" value="1"/>
</dbReference>
<evidence type="ECO:0000313" key="11">
    <source>
        <dbReference type="EMBL" id="BAM83002.1"/>
    </source>
</evidence>
<dbReference type="SUPFAM" id="SSF55298">
    <property type="entry name" value="YjgF-like"/>
    <property type="match status" value="2"/>
</dbReference>
<proteinExistence type="predicted"/>
<dbReference type="EMBL" id="AP006501">
    <property type="protein sequence ID" value="BAM83002.1"/>
    <property type="molecule type" value="Genomic_DNA"/>
</dbReference>
<dbReference type="Proteomes" id="UP000007014">
    <property type="component" value="Chromosome 19"/>
</dbReference>
<evidence type="ECO:0000256" key="2">
    <source>
        <dbReference type="ARBA" id="ARBA00012089"/>
    </source>
</evidence>
<dbReference type="GO" id="GO:0017178">
    <property type="term" value="F:diphthine-ammonia ligase activity"/>
    <property type="evidence" value="ECO:0007669"/>
    <property type="project" value="UniProtKB-EC"/>
</dbReference>
<protein>
    <recommendedName>
        <fullName evidence="3">Diphthine--ammonia ligase</fullName>
        <ecNumber evidence="2">6.3.1.14</ecNumber>
    </recommendedName>
    <alternativeName>
        <fullName evidence="7">Diphthamide synthase</fullName>
    </alternativeName>
    <alternativeName>
        <fullName evidence="8">Diphthamide synthetase</fullName>
    </alternativeName>
</protein>
<keyword evidence="4" id="KW-0436">Ligase</keyword>
<name>M1VHU1_CYAM1</name>
<dbReference type="Gramene" id="CMS447CT">
    <property type="protein sequence ID" value="CMS447CT"/>
    <property type="gene ID" value="CMS447C"/>
</dbReference>
<accession>M1VHU1</accession>
<dbReference type="GO" id="GO:0005524">
    <property type="term" value="F:ATP binding"/>
    <property type="evidence" value="ECO:0007669"/>
    <property type="project" value="UniProtKB-KW"/>
</dbReference>
<dbReference type="GO" id="GO:0017183">
    <property type="term" value="P:protein histidyl modification to diphthamide"/>
    <property type="evidence" value="ECO:0007669"/>
    <property type="project" value="TreeGrafter"/>
</dbReference>